<reference evidence="5 6" key="1">
    <citation type="submission" date="2017-08" db="EMBL/GenBank/DDBJ databases">
        <title>Infants hospitalized years apart are colonized by the same room-sourced microbial strains.</title>
        <authorList>
            <person name="Brooks B."/>
            <person name="Olm M.R."/>
            <person name="Firek B.A."/>
            <person name="Baker R."/>
            <person name="Thomas B.C."/>
            <person name="Morowitz M.J."/>
            <person name="Banfield J.F."/>
        </authorList>
    </citation>
    <scope>NUCLEOTIDE SEQUENCE [LARGE SCALE GENOMIC DNA]</scope>
    <source>
        <strain evidence="5">S2_003_000_R2_14</strain>
    </source>
</reference>
<dbReference type="Proteomes" id="UP000249061">
    <property type="component" value="Unassembled WGS sequence"/>
</dbReference>
<proteinExistence type="inferred from homology"/>
<dbReference type="PANTHER" id="PTHR30483">
    <property type="entry name" value="LEUCINE-SPECIFIC-BINDING PROTEIN"/>
    <property type="match status" value="1"/>
</dbReference>
<name>A0A2W5UPK1_9BACT</name>
<comment type="similarity">
    <text evidence="1">Belongs to the leucine-binding protein family.</text>
</comment>
<dbReference type="PROSITE" id="PS51257">
    <property type="entry name" value="PROKAR_LIPOPROTEIN"/>
    <property type="match status" value="1"/>
</dbReference>
<evidence type="ECO:0000256" key="1">
    <source>
        <dbReference type="ARBA" id="ARBA00010062"/>
    </source>
</evidence>
<feature type="signal peptide" evidence="3">
    <location>
        <begin position="1"/>
        <end position="20"/>
    </location>
</feature>
<protein>
    <recommendedName>
        <fullName evidence="4">Leucine-binding protein domain-containing protein</fullName>
    </recommendedName>
</protein>
<sequence length="465" mass="49551">MRTLLALTTVLLAGCSFTTAGNFKECSADADCGSLGVCNHGYCLTLPEGCRRENAGGTVDPFKEADRIPVAALLPMTNSAGGVDDSELRGIEAMRLAVSEVNDAKGLNNRHFALFVCDTTAAGGGTRATAQLEWMVKNLEVPAVICSGSDLMLELSGNETRQAAGTYLISATATASSLSKRFETQGNVWRVAPTDAEQARVMVNVLRSEYPDAGARDVDVIYEDSQYGSGFGNDLSTLMLDAGFTTTGRPFRRGGDTSAFINLVRDLTNTGPRAAVFIGFPPDLNTFVTEAQAYPNLTPDGGFRWFFGDAAKDPTIAAGRLGDLLDGSFGTAPAQGAGSAFTTFRDAYRTRYGVDPLAFSYTSHSYDAAWLLMLSAAWASQNGGAITGARMGEGMTRMQAMFPATPLRADKWITLSDDLKRGTTVNVEGASGPLDFDLDAGVARSSYEVWQVFNNDIRVVRIVPP</sequence>
<dbReference type="SUPFAM" id="SSF53822">
    <property type="entry name" value="Periplasmic binding protein-like I"/>
    <property type="match status" value="1"/>
</dbReference>
<evidence type="ECO:0000256" key="3">
    <source>
        <dbReference type="SAM" id="SignalP"/>
    </source>
</evidence>
<comment type="caution">
    <text evidence="5">The sequence shown here is derived from an EMBL/GenBank/DDBJ whole genome shotgun (WGS) entry which is preliminary data.</text>
</comment>
<dbReference type="InterPro" id="IPR028082">
    <property type="entry name" value="Peripla_BP_I"/>
</dbReference>
<dbReference type="Gene3D" id="3.40.50.2300">
    <property type="match status" value="2"/>
</dbReference>
<dbReference type="InterPro" id="IPR051010">
    <property type="entry name" value="BCAA_transport"/>
</dbReference>
<dbReference type="InterPro" id="IPR028081">
    <property type="entry name" value="Leu-bd"/>
</dbReference>
<feature type="domain" description="Leucine-binding protein" evidence="4">
    <location>
        <begin position="68"/>
        <end position="402"/>
    </location>
</feature>
<gene>
    <name evidence="5" type="ORF">DI536_32705</name>
</gene>
<evidence type="ECO:0000256" key="2">
    <source>
        <dbReference type="ARBA" id="ARBA00022729"/>
    </source>
</evidence>
<accession>A0A2W5UPK1</accession>
<dbReference type="PANTHER" id="PTHR30483:SF6">
    <property type="entry name" value="PERIPLASMIC BINDING PROTEIN OF ABC TRANSPORTER FOR NATURAL AMINO ACIDS"/>
    <property type="match status" value="1"/>
</dbReference>
<dbReference type="Pfam" id="PF13458">
    <property type="entry name" value="Peripla_BP_6"/>
    <property type="match status" value="1"/>
</dbReference>
<keyword evidence="2 3" id="KW-0732">Signal</keyword>
<organism evidence="5 6">
    <name type="scientific">Archangium gephyra</name>
    <dbReference type="NCBI Taxonomy" id="48"/>
    <lineage>
        <taxon>Bacteria</taxon>
        <taxon>Pseudomonadati</taxon>
        <taxon>Myxococcota</taxon>
        <taxon>Myxococcia</taxon>
        <taxon>Myxococcales</taxon>
        <taxon>Cystobacterineae</taxon>
        <taxon>Archangiaceae</taxon>
        <taxon>Archangium</taxon>
    </lineage>
</organism>
<feature type="chain" id="PRO_5016082179" description="Leucine-binding protein domain-containing protein" evidence="3">
    <location>
        <begin position="21"/>
        <end position="465"/>
    </location>
</feature>
<evidence type="ECO:0000313" key="5">
    <source>
        <dbReference type="EMBL" id="PZR05204.1"/>
    </source>
</evidence>
<dbReference type="EMBL" id="QFQP01000047">
    <property type="protein sequence ID" value="PZR05204.1"/>
    <property type="molecule type" value="Genomic_DNA"/>
</dbReference>
<evidence type="ECO:0000259" key="4">
    <source>
        <dbReference type="Pfam" id="PF13458"/>
    </source>
</evidence>
<dbReference type="AlphaFoldDB" id="A0A2W5UPK1"/>
<evidence type="ECO:0000313" key="6">
    <source>
        <dbReference type="Proteomes" id="UP000249061"/>
    </source>
</evidence>